<dbReference type="Proteomes" id="UP000046392">
    <property type="component" value="Unplaced"/>
</dbReference>
<proteinExistence type="predicted"/>
<feature type="compositionally biased region" description="Low complexity" evidence="1">
    <location>
        <begin position="34"/>
        <end position="51"/>
    </location>
</feature>
<evidence type="ECO:0000256" key="1">
    <source>
        <dbReference type="SAM" id="MobiDB-lite"/>
    </source>
</evidence>
<evidence type="ECO:0000313" key="3">
    <source>
        <dbReference type="WBParaSite" id="SPAL_0000934400.1"/>
    </source>
</evidence>
<evidence type="ECO:0000313" key="2">
    <source>
        <dbReference type="Proteomes" id="UP000046392"/>
    </source>
</evidence>
<dbReference type="AlphaFoldDB" id="A0A0N5BU20"/>
<name>A0A0N5BU20_STREA</name>
<keyword evidence="2" id="KW-1185">Reference proteome</keyword>
<dbReference type="WBParaSite" id="SPAL_0000934400.1">
    <property type="protein sequence ID" value="SPAL_0000934400.1"/>
    <property type="gene ID" value="SPAL_0000934400"/>
</dbReference>
<accession>A0A0N5BU20</accession>
<sequence>MAKRKHTIISKEGNKAASDEKDISTITESSFYENIEQQSNKSSNSSINSNDENVDSKKRRRGKCTTENNKIKKEEIVEAAVLRLNNIFDSSWQQIINDPKSKKMPHILKEAKFTLAKIHYERNGTTLLKSIAPTVNLFEKKFLRSEKDREDDNNNNKNNNKSNFLLSVAASVRSLHQNEKRRINKLQSIHGTTVENTKKFKKLVNLNVDEMKSFIFNNENEGIKKLISMVEKRHNYINEFSYESLFQQFPKLSKRTSDLFEADGLYFATKGINFEALYKYNERIWEKIPQNIFNNFFSEFSIENCENNLIKIKYKNIYHEPSDKATILKQIVLLALTTKSYLVPVKEKYFVDVLIKLVNGRADYTCKSKNTSRYFGSKCLILEKEITRESSEG</sequence>
<feature type="compositionally biased region" description="Basic and acidic residues" evidence="1">
    <location>
        <begin position="12"/>
        <end position="23"/>
    </location>
</feature>
<protein>
    <submittedName>
        <fullName evidence="3">DUF4806 domain-containing protein</fullName>
    </submittedName>
</protein>
<reference evidence="3" key="1">
    <citation type="submission" date="2017-02" db="UniProtKB">
        <authorList>
            <consortium name="WormBaseParasite"/>
        </authorList>
    </citation>
    <scope>IDENTIFICATION</scope>
</reference>
<feature type="region of interest" description="Disordered" evidence="1">
    <location>
        <begin position="1"/>
        <end position="66"/>
    </location>
</feature>
<organism evidence="2 3">
    <name type="scientific">Strongyloides papillosus</name>
    <name type="common">Intestinal threadworm</name>
    <dbReference type="NCBI Taxonomy" id="174720"/>
    <lineage>
        <taxon>Eukaryota</taxon>
        <taxon>Metazoa</taxon>
        <taxon>Ecdysozoa</taxon>
        <taxon>Nematoda</taxon>
        <taxon>Chromadorea</taxon>
        <taxon>Rhabditida</taxon>
        <taxon>Tylenchina</taxon>
        <taxon>Panagrolaimomorpha</taxon>
        <taxon>Strongyloidoidea</taxon>
        <taxon>Strongyloididae</taxon>
        <taxon>Strongyloides</taxon>
    </lineage>
</organism>